<dbReference type="AlphaFoldDB" id="V8ASN1"/>
<dbReference type="EMBL" id="AVFE01000003">
    <property type="protein sequence ID" value="ETD05567.1"/>
    <property type="molecule type" value="Genomic_DNA"/>
</dbReference>
<feature type="transmembrane region" description="Helical" evidence="5">
    <location>
        <begin position="55"/>
        <end position="76"/>
    </location>
</feature>
<feature type="transmembrane region" description="Helical" evidence="5">
    <location>
        <begin position="250"/>
        <end position="271"/>
    </location>
</feature>
<dbReference type="PANTHER" id="PTHR11814">
    <property type="entry name" value="SULFATE TRANSPORTER"/>
    <property type="match status" value="1"/>
</dbReference>
<dbReference type="NCBIfam" id="TIGR00815">
    <property type="entry name" value="sulP"/>
    <property type="match status" value="1"/>
</dbReference>
<dbReference type="PATRIC" id="fig|1380772.3.peg.316"/>
<dbReference type="GO" id="GO:0016020">
    <property type="term" value="C:membrane"/>
    <property type="evidence" value="ECO:0007669"/>
    <property type="project" value="UniProtKB-SubCell"/>
</dbReference>
<gene>
    <name evidence="7" type="ORF">N568_0101565</name>
</gene>
<feature type="transmembrane region" description="Helical" evidence="5">
    <location>
        <begin position="27"/>
        <end position="48"/>
    </location>
</feature>
<feature type="transmembrane region" description="Helical" evidence="5">
    <location>
        <begin position="380"/>
        <end position="411"/>
    </location>
</feature>
<feature type="transmembrane region" description="Helical" evidence="5">
    <location>
        <begin position="175"/>
        <end position="193"/>
    </location>
</feature>
<proteinExistence type="predicted"/>
<dbReference type="PROSITE" id="PS50801">
    <property type="entry name" value="STAS"/>
    <property type="match status" value="1"/>
</dbReference>
<evidence type="ECO:0000256" key="4">
    <source>
        <dbReference type="ARBA" id="ARBA00023136"/>
    </source>
</evidence>
<reference evidence="7 8" key="1">
    <citation type="submission" date="2013-07" db="EMBL/GenBank/DDBJ databases">
        <title>Isolation of Lactococcus garvieae strain TRF1 from the fecal material of a timber rattlesnake.</title>
        <authorList>
            <person name="McLaughlin R.W."/>
            <person name="Cochran P.A."/>
            <person name="Dowd S.E."/>
        </authorList>
    </citation>
    <scope>NUCLEOTIDE SEQUENCE [LARGE SCALE GENOMIC DNA]</scope>
    <source>
        <strain evidence="7 8">TRF1</strain>
    </source>
</reference>
<dbReference type="InterPro" id="IPR002645">
    <property type="entry name" value="STAS_dom"/>
</dbReference>
<dbReference type="CDD" id="cd07042">
    <property type="entry name" value="STAS_SulP_like_sulfate_transporter"/>
    <property type="match status" value="1"/>
</dbReference>
<evidence type="ECO:0000313" key="8">
    <source>
        <dbReference type="Proteomes" id="UP000018692"/>
    </source>
</evidence>
<dbReference type="InterPro" id="IPR036513">
    <property type="entry name" value="STAS_dom_sf"/>
</dbReference>
<dbReference type="InterPro" id="IPR001902">
    <property type="entry name" value="SLC26A/SulP_fam"/>
</dbReference>
<keyword evidence="3 5" id="KW-1133">Transmembrane helix</keyword>
<comment type="subcellular location">
    <subcellularLocation>
        <location evidence="1">Membrane</location>
        <topology evidence="1">Multi-pass membrane protein</topology>
    </subcellularLocation>
</comment>
<keyword evidence="2 5" id="KW-0812">Transmembrane</keyword>
<organism evidence="7 8">
    <name type="scientific">Lactococcus garvieae TRF1</name>
    <dbReference type="NCBI Taxonomy" id="1380772"/>
    <lineage>
        <taxon>Bacteria</taxon>
        <taxon>Bacillati</taxon>
        <taxon>Bacillota</taxon>
        <taxon>Bacilli</taxon>
        <taxon>Lactobacillales</taxon>
        <taxon>Streptococcaceae</taxon>
        <taxon>Lactococcus</taxon>
    </lineage>
</organism>
<feature type="transmembrane region" description="Helical" evidence="5">
    <location>
        <begin position="205"/>
        <end position="230"/>
    </location>
</feature>
<feature type="transmembrane region" description="Helical" evidence="5">
    <location>
        <begin position="82"/>
        <end position="112"/>
    </location>
</feature>
<comment type="caution">
    <text evidence="7">The sequence shown here is derived from an EMBL/GenBank/DDBJ whole genome shotgun (WGS) entry which is preliminary data.</text>
</comment>
<evidence type="ECO:0000256" key="1">
    <source>
        <dbReference type="ARBA" id="ARBA00004141"/>
    </source>
</evidence>
<dbReference type="Pfam" id="PF00916">
    <property type="entry name" value="Sulfate_transp"/>
    <property type="match status" value="1"/>
</dbReference>
<keyword evidence="4 5" id="KW-0472">Membrane</keyword>
<dbReference type="InterPro" id="IPR011547">
    <property type="entry name" value="SLC26A/SulP_dom"/>
</dbReference>
<evidence type="ECO:0000256" key="5">
    <source>
        <dbReference type="SAM" id="Phobius"/>
    </source>
</evidence>
<feature type="domain" description="STAS" evidence="6">
    <location>
        <begin position="448"/>
        <end position="546"/>
    </location>
</feature>
<dbReference type="SUPFAM" id="SSF52091">
    <property type="entry name" value="SpoIIaa-like"/>
    <property type="match status" value="1"/>
</dbReference>
<evidence type="ECO:0000256" key="3">
    <source>
        <dbReference type="ARBA" id="ARBA00022989"/>
    </source>
</evidence>
<feature type="transmembrane region" description="Helical" evidence="5">
    <location>
        <begin position="330"/>
        <end position="360"/>
    </location>
</feature>
<evidence type="ECO:0000313" key="7">
    <source>
        <dbReference type="EMBL" id="ETD05567.1"/>
    </source>
</evidence>
<sequence length="550" mass="60072">MNTFKYIKPKLFSVLKNYSREQFAKDLIAGIIVAIIALPLSIALAIASGVKPEQGLYTAVVAGFFISFLGGSRVQIGGPTAAFVVIIYGIIAQYGMSGLTIATFLAGIMMILMGVLRFGNLIKFIPKTITVGFTLGIAIGIFSGQLKDLFGLNMGVVPAEFVEKWVSYIQHFNTIQWPTLMIGMLALLIQIFWSHVSQKIPGSLVAIIVTTAIVSFGHLSVATIGDLYTIKAGLPTLTMPNLSFSLIRQMISPAFTIAILASIESLLSCVVSDGMIGSRHRSNAELVGQGVGNMMSALFGGIPATGAIARTAANVKNGGRTPIAGIVHALTLLLILLFLMPYASLIPMSCLASILVIVAYNMSGWRTFIYMLRKAPKSDIAVLLITLFLTVFFDLVVAIEFGMILAAFLFLKRMSDVATVRQWVDKDNLDNEEISEDIDLKRVPKHTVVYEIFGSLFFGATNEFLNFTHEEGKSVLILRMRNVPTMDISGLEALEETFEICKKRKMTLILSHVNEQPYNVMKKAGFIEKIGQDNICKNIATSLERANHFA</sequence>
<evidence type="ECO:0000259" key="6">
    <source>
        <dbReference type="PROSITE" id="PS50801"/>
    </source>
</evidence>
<feature type="transmembrane region" description="Helical" evidence="5">
    <location>
        <begin position="124"/>
        <end position="144"/>
    </location>
</feature>
<dbReference type="Proteomes" id="UP000018692">
    <property type="component" value="Unassembled WGS sequence"/>
</dbReference>
<name>V8ASN1_9LACT</name>
<protein>
    <submittedName>
        <fullName evidence="7">Sulfate permease</fullName>
    </submittedName>
</protein>
<accession>V8ASN1</accession>
<evidence type="ECO:0000256" key="2">
    <source>
        <dbReference type="ARBA" id="ARBA00022692"/>
    </source>
</evidence>
<dbReference type="Gene3D" id="3.30.750.24">
    <property type="entry name" value="STAS domain"/>
    <property type="match status" value="1"/>
</dbReference>
<dbReference type="Pfam" id="PF01740">
    <property type="entry name" value="STAS"/>
    <property type="match status" value="1"/>
</dbReference>
<dbReference type="GO" id="GO:0055085">
    <property type="term" value="P:transmembrane transport"/>
    <property type="evidence" value="ECO:0007669"/>
    <property type="project" value="InterPro"/>
</dbReference>